<evidence type="ECO:0000256" key="1">
    <source>
        <dbReference type="SAM" id="SignalP"/>
    </source>
</evidence>
<proteinExistence type="predicted"/>
<dbReference type="AlphaFoldDB" id="A0A060CIT1"/>
<feature type="signal peptide" evidence="1">
    <location>
        <begin position="1"/>
        <end position="24"/>
    </location>
</feature>
<protein>
    <submittedName>
        <fullName evidence="2">CAZy families GH38 protein</fullName>
    </submittedName>
</protein>
<feature type="chain" id="PRO_5001582413" evidence="1">
    <location>
        <begin position="25"/>
        <end position="113"/>
    </location>
</feature>
<accession>A0A060CIT1</accession>
<evidence type="ECO:0000313" key="2">
    <source>
        <dbReference type="EMBL" id="AIA94857.1"/>
    </source>
</evidence>
<dbReference type="EMBL" id="KF127500">
    <property type="protein sequence ID" value="AIA94857.1"/>
    <property type="molecule type" value="Genomic_DNA"/>
</dbReference>
<organism evidence="2">
    <name type="scientific">uncultured Parabacteroides sp</name>
    <dbReference type="NCBI Taxonomy" id="512312"/>
    <lineage>
        <taxon>Bacteria</taxon>
        <taxon>Pseudomonadati</taxon>
        <taxon>Bacteroidota</taxon>
        <taxon>Bacteroidia</taxon>
        <taxon>Bacteroidales</taxon>
        <taxon>Tannerellaceae</taxon>
        <taxon>Parabacteroides</taxon>
        <taxon>environmental samples</taxon>
    </lineage>
</organism>
<sequence>MYKLVSLKNILFIVCVAAMGKVFAQSSQQTYFIDGFHGGIWGHFPYQYSSFMAKQMIDNPDWKINLEIEPVTWDSIEPLDPSGYRFFVSGVCRYRFRFKDRICQSYLWTELSV</sequence>
<reference evidence="2" key="1">
    <citation type="journal article" date="2013" name="Environ. Microbiol.">
        <title>Seasonally variable intestinal metagenomes of the red palm weevil (Rhynchophorus ferrugineus).</title>
        <authorList>
            <person name="Jia S."/>
            <person name="Zhang X."/>
            <person name="Zhang G."/>
            <person name="Yin A."/>
            <person name="Zhang S."/>
            <person name="Li F."/>
            <person name="Wang L."/>
            <person name="Zhao D."/>
            <person name="Yun Q."/>
            <person name="Tala"/>
            <person name="Wang J."/>
            <person name="Sun G."/>
            <person name="Baabdullah M."/>
            <person name="Yu X."/>
            <person name="Hu S."/>
            <person name="Al-Mssallem I.S."/>
            <person name="Yu J."/>
        </authorList>
    </citation>
    <scope>NUCLEOTIDE SEQUENCE</scope>
</reference>
<name>A0A060CIT1_9BACT</name>
<keyword evidence="1" id="KW-0732">Signal</keyword>